<feature type="domain" description="Serine aminopeptidase S33" evidence="2">
    <location>
        <begin position="218"/>
        <end position="317"/>
    </location>
</feature>
<dbReference type="Gene3D" id="3.40.50.1820">
    <property type="entry name" value="alpha/beta hydrolase"/>
    <property type="match status" value="1"/>
</dbReference>
<proteinExistence type="predicted"/>
<reference evidence="4" key="2">
    <citation type="submission" date="2009-11" db="EMBL/GenBank/DDBJ databases">
        <title>The Genome Sequence of Allomyces macrogynus strain ATCC 38327.</title>
        <authorList>
            <consortium name="The Broad Institute Genome Sequencing Platform"/>
            <person name="Russ C."/>
            <person name="Cuomo C."/>
            <person name="Shea T."/>
            <person name="Young S.K."/>
            <person name="Zeng Q."/>
            <person name="Koehrsen M."/>
            <person name="Haas B."/>
            <person name="Borodovsky M."/>
            <person name="Guigo R."/>
            <person name="Alvarado L."/>
            <person name="Berlin A."/>
            <person name="Borenstein D."/>
            <person name="Chen Z."/>
            <person name="Engels R."/>
            <person name="Freedman E."/>
            <person name="Gellesch M."/>
            <person name="Goldberg J."/>
            <person name="Griggs A."/>
            <person name="Gujja S."/>
            <person name="Heiman D."/>
            <person name="Hepburn T."/>
            <person name="Howarth C."/>
            <person name="Jen D."/>
            <person name="Larson L."/>
            <person name="Lewis B."/>
            <person name="Mehta T."/>
            <person name="Park D."/>
            <person name="Pearson M."/>
            <person name="Roberts A."/>
            <person name="Saif S."/>
            <person name="Shenoy N."/>
            <person name="Sisk P."/>
            <person name="Stolte C."/>
            <person name="Sykes S."/>
            <person name="Walk T."/>
            <person name="White J."/>
            <person name="Yandava C."/>
            <person name="Burger G."/>
            <person name="Gray M.W."/>
            <person name="Holland P.W.H."/>
            <person name="King N."/>
            <person name="Lang F.B.F."/>
            <person name="Roger A.J."/>
            <person name="Ruiz-Trillo I."/>
            <person name="Lander E."/>
            <person name="Nusbaum C."/>
        </authorList>
    </citation>
    <scope>NUCLEOTIDE SEQUENCE [LARGE SCALE GENOMIC DNA]</scope>
    <source>
        <strain evidence="4">ATCC 38327</strain>
    </source>
</reference>
<dbReference type="InterPro" id="IPR029058">
    <property type="entry name" value="AB_hydrolase_fold"/>
</dbReference>
<dbReference type="InterPro" id="IPR022742">
    <property type="entry name" value="Hydrolase_4"/>
</dbReference>
<accession>A0A0L0RW88</accession>
<evidence type="ECO:0000259" key="2">
    <source>
        <dbReference type="Pfam" id="PF12146"/>
    </source>
</evidence>
<dbReference type="Pfam" id="PF12146">
    <property type="entry name" value="Hydrolase_4"/>
    <property type="match status" value="1"/>
</dbReference>
<sequence>MDRLARRVVAWLLALVAMVAGQPSAARLAALLAVVTPALADAAAPDTLLATMASDPSSSSSTAAAAVAAAASTTASAAATAAATAAPPPAAAAGTLSWLGTLANLPVIRHLIPRTAWGTVLAAVPVALAALVLSVQNQLIYPADFPPGSRDHVDTPDKLGLPYEDVELRTPDGVKLRAYFIKPMRDEAAAARPTLLYLHANAGNMGHRLPIADIMHSTLGWNVFMLSYRGYGKSEGSPSESGLRIDAQTALDYLQSHPVASSTPILVFGQSIGGAVAIDLVARNPHRVAALLIENTFLSIPKLIPSVIPVLRPLAFLCHQIWASHRAIATIPANVPILFLSSARDELIPPAHMRELYALAGGTQQGRESRGLRTWREFALGTHNDAPLQPRYFEHMGEFWSTVVVPAVAAKKREASWGEGRVLGSAPNETKA</sequence>
<dbReference type="PANTHER" id="PTHR12277">
    <property type="entry name" value="ALPHA/BETA HYDROLASE DOMAIN-CONTAINING PROTEIN"/>
    <property type="match status" value="1"/>
</dbReference>
<dbReference type="STRING" id="578462.A0A0L0RW88"/>
<dbReference type="GO" id="GO:0008474">
    <property type="term" value="F:palmitoyl-(protein) hydrolase activity"/>
    <property type="evidence" value="ECO:0007669"/>
    <property type="project" value="TreeGrafter"/>
</dbReference>
<evidence type="ECO:0000313" key="3">
    <source>
        <dbReference type="EMBL" id="KNE54662.1"/>
    </source>
</evidence>
<dbReference type="PANTHER" id="PTHR12277:SF81">
    <property type="entry name" value="PROTEIN ABHD13"/>
    <property type="match status" value="1"/>
</dbReference>
<dbReference type="EMBL" id="GG745328">
    <property type="protein sequence ID" value="KNE54662.1"/>
    <property type="molecule type" value="Genomic_DNA"/>
</dbReference>
<name>A0A0L0RW88_ALLM3</name>
<evidence type="ECO:0000256" key="1">
    <source>
        <dbReference type="SAM" id="SignalP"/>
    </source>
</evidence>
<dbReference type="Proteomes" id="UP000054350">
    <property type="component" value="Unassembled WGS sequence"/>
</dbReference>
<organism evidence="3 4">
    <name type="scientific">Allomyces macrogynus (strain ATCC 38327)</name>
    <name type="common">Allomyces javanicus var. macrogynus</name>
    <dbReference type="NCBI Taxonomy" id="578462"/>
    <lineage>
        <taxon>Eukaryota</taxon>
        <taxon>Fungi</taxon>
        <taxon>Fungi incertae sedis</taxon>
        <taxon>Blastocladiomycota</taxon>
        <taxon>Blastocladiomycetes</taxon>
        <taxon>Blastocladiales</taxon>
        <taxon>Blastocladiaceae</taxon>
        <taxon>Allomyces</taxon>
    </lineage>
</organism>
<gene>
    <name evidence="3" type="ORF">AMAG_00620</name>
</gene>
<dbReference type="OrthoDB" id="10249433at2759"/>
<dbReference type="OMA" id="CAVMMVD"/>
<feature type="signal peptide" evidence="1">
    <location>
        <begin position="1"/>
        <end position="21"/>
    </location>
</feature>
<keyword evidence="1" id="KW-0732">Signal</keyword>
<dbReference type="AlphaFoldDB" id="A0A0L0RW88"/>
<protein>
    <recommendedName>
        <fullName evidence="2">Serine aminopeptidase S33 domain-containing protein</fullName>
    </recommendedName>
</protein>
<feature type="chain" id="PRO_5005547612" description="Serine aminopeptidase S33 domain-containing protein" evidence="1">
    <location>
        <begin position="22"/>
        <end position="432"/>
    </location>
</feature>
<keyword evidence="4" id="KW-1185">Reference proteome</keyword>
<dbReference type="eggNOG" id="KOG4391">
    <property type="taxonomic scope" value="Eukaryota"/>
</dbReference>
<dbReference type="VEuPathDB" id="FungiDB:AMAG_00620"/>
<dbReference type="GO" id="GO:0016020">
    <property type="term" value="C:membrane"/>
    <property type="evidence" value="ECO:0007669"/>
    <property type="project" value="TreeGrafter"/>
</dbReference>
<reference evidence="3 4" key="1">
    <citation type="submission" date="2009-11" db="EMBL/GenBank/DDBJ databases">
        <title>Annotation of Allomyces macrogynus ATCC 38327.</title>
        <authorList>
            <consortium name="The Broad Institute Genome Sequencing Platform"/>
            <person name="Russ C."/>
            <person name="Cuomo C."/>
            <person name="Burger G."/>
            <person name="Gray M.W."/>
            <person name="Holland P.W.H."/>
            <person name="King N."/>
            <person name="Lang F.B.F."/>
            <person name="Roger A.J."/>
            <person name="Ruiz-Trillo I."/>
            <person name="Young S.K."/>
            <person name="Zeng Q."/>
            <person name="Gargeya S."/>
            <person name="Fitzgerald M."/>
            <person name="Haas B."/>
            <person name="Abouelleil A."/>
            <person name="Alvarado L."/>
            <person name="Arachchi H.M."/>
            <person name="Berlin A."/>
            <person name="Chapman S.B."/>
            <person name="Gearin G."/>
            <person name="Goldberg J."/>
            <person name="Griggs A."/>
            <person name="Gujja S."/>
            <person name="Hansen M."/>
            <person name="Heiman D."/>
            <person name="Howarth C."/>
            <person name="Larimer J."/>
            <person name="Lui A."/>
            <person name="MacDonald P.J.P."/>
            <person name="McCowen C."/>
            <person name="Montmayeur A."/>
            <person name="Murphy C."/>
            <person name="Neiman D."/>
            <person name="Pearson M."/>
            <person name="Priest M."/>
            <person name="Roberts A."/>
            <person name="Saif S."/>
            <person name="Shea T."/>
            <person name="Sisk P."/>
            <person name="Stolte C."/>
            <person name="Sykes S."/>
            <person name="Wortman J."/>
            <person name="Nusbaum C."/>
            <person name="Birren B."/>
        </authorList>
    </citation>
    <scope>NUCLEOTIDE SEQUENCE [LARGE SCALE GENOMIC DNA]</scope>
    <source>
        <strain evidence="3 4">ATCC 38327</strain>
    </source>
</reference>
<evidence type="ECO:0000313" key="4">
    <source>
        <dbReference type="Proteomes" id="UP000054350"/>
    </source>
</evidence>
<dbReference type="SUPFAM" id="SSF53474">
    <property type="entry name" value="alpha/beta-Hydrolases"/>
    <property type="match status" value="1"/>
</dbReference>